<evidence type="ECO:0000256" key="6">
    <source>
        <dbReference type="ARBA" id="ARBA00022679"/>
    </source>
</evidence>
<dbReference type="SUPFAM" id="SSF55874">
    <property type="entry name" value="ATPase domain of HSP90 chaperone/DNA topoisomerase II/histidine kinase"/>
    <property type="match status" value="1"/>
</dbReference>
<dbReference type="CDD" id="cd18773">
    <property type="entry name" value="PDC1_HK_sensor"/>
    <property type="match status" value="1"/>
</dbReference>
<dbReference type="Gene3D" id="3.30.565.10">
    <property type="entry name" value="Histidine kinase-like ATPase, C-terminal domain"/>
    <property type="match status" value="1"/>
</dbReference>
<evidence type="ECO:0000256" key="1">
    <source>
        <dbReference type="ARBA" id="ARBA00000085"/>
    </source>
</evidence>
<dbReference type="Pfam" id="PF06580">
    <property type="entry name" value="His_kinase"/>
    <property type="match status" value="1"/>
</dbReference>
<evidence type="ECO:0000256" key="3">
    <source>
        <dbReference type="ARBA" id="ARBA00012438"/>
    </source>
</evidence>
<evidence type="ECO:0000256" key="10">
    <source>
        <dbReference type="ARBA" id="ARBA00023012"/>
    </source>
</evidence>
<evidence type="ECO:0000256" key="9">
    <source>
        <dbReference type="ARBA" id="ARBA00022989"/>
    </source>
</evidence>
<evidence type="ECO:0000256" key="5">
    <source>
        <dbReference type="ARBA" id="ARBA00022553"/>
    </source>
</evidence>
<dbReference type="Pfam" id="PF02518">
    <property type="entry name" value="HATPase_c"/>
    <property type="match status" value="1"/>
</dbReference>
<dbReference type="STRING" id="36745.CLSAP_44340"/>
<dbReference type="InterPro" id="IPR036890">
    <property type="entry name" value="HATPase_C_sf"/>
</dbReference>
<reference evidence="15 16" key="1">
    <citation type="submission" date="2013-02" db="EMBL/GenBank/DDBJ databases">
        <title>Genome sequence of Clostridium saccharoperbutylacetonicum N1-4(HMT).</title>
        <authorList>
            <person name="Poehlein A."/>
            <person name="Daniel R."/>
        </authorList>
    </citation>
    <scope>NUCLEOTIDE SEQUENCE [LARGE SCALE GENOMIC DNA]</scope>
    <source>
        <strain evidence="16">N1-4(HMT)</strain>
    </source>
</reference>
<name>M1N4P0_9CLOT</name>
<keyword evidence="10" id="KW-0902">Two-component regulatory system</keyword>
<keyword evidence="7 12" id="KW-0812">Transmembrane</keyword>
<dbReference type="Proteomes" id="UP000011728">
    <property type="component" value="Chromosome"/>
</dbReference>
<evidence type="ECO:0000259" key="13">
    <source>
        <dbReference type="PROSITE" id="PS50109"/>
    </source>
</evidence>
<accession>M1N4P0</accession>
<feature type="domain" description="Histidine kinase" evidence="13">
    <location>
        <begin position="483"/>
        <end position="593"/>
    </location>
</feature>
<dbReference type="InterPro" id="IPR003660">
    <property type="entry name" value="HAMP_dom"/>
</dbReference>
<sequence length="604" mass="68537">MLNLIREKIQKIIKYFKNASIKYIISIAFTGIAVIGMLIVSGALYFRFINSTEDIIAENNKSMLDQVNLNLDNYLHNMMRISDTTYYDVIKKKDLANESIDKEMDLLYGANKDSITSICVFSNDGEVVAASPLGKLKSSVDPRVNDWFYTALSRKENLHFSTPHVQNIFIDPDNKYHWVVSLSRAVELTNNKRTTSGVLLVDINFSGIEQICKNASLGQSAYVYLIDRDGEIIYHPRQQLIYSNLIEENNKIAAAYEEGNHEENFQGEERLVTVKTVGYTGWKIVGVTPMKDITSDYSQMSIFAIFIISFGICVLVFLNMLVSSRIANPIRSLEKSVKELESGVKDVEISISGSYETKHLGKAIRSMVNQMHSLMDNIISEQESKRKSELNALQAQINPHFLYNTLDSIIWMIENENYDGAIIMVTALARLFRISLSRGKNIITVKDEIEHARNYLTIQNIRYKNKFTYNIEVDEDTLNLASIKLIIQPIIENAIYHGMEFMSGDGEILVKSYIKEGDLFIDVVDNGLGMPQEVADALLTIKSKAENEKKSSGIGLKNVHERIQLYYGKGYGLKIFSEPDEGTTISIHMPCVDYSEVRKREEDN</sequence>
<dbReference type="InterPro" id="IPR033479">
    <property type="entry name" value="dCache_1"/>
</dbReference>
<keyword evidence="16" id="KW-1185">Reference proteome</keyword>
<dbReference type="PROSITE" id="PS50109">
    <property type="entry name" value="HIS_KIN"/>
    <property type="match status" value="1"/>
</dbReference>
<dbReference type="InterPro" id="IPR050640">
    <property type="entry name" value="Bact_2-comp_sensor_kinase"/>
</dbReference>
<dbReference type="InterPro" id="IPR005467">
    <property type="entry name" value="His_kinase_dom"/>
</dbReference>
<dbReference type="AlphaFoldDB" id="M1N4P0"/>
<keyword evidence="11 12" id="KW-0472">Membrane</keyword>
<proteinExistence type="predicted"/>
<dbReference type="PANTHER" id="PTHR34220:SF7">
    <property type="entry name" value="SENSOR HISTIDINE KINASE YPDA"/>
    <property type="match status" value="1"/>
</dbReference>
<evidence type="ECO:0000313" key="16">
    <source>
        <dbReference type="Proteomes" id="UP000011728"/>
    </source>
</evidence>
<protein>
    <recommendedName>
        <fullName evidence="3">histidine kinase</fullName>
        <ecNumber evidence="3">2.7.13.3</ecNumber>
    </recommendedName>
</protein>
<evidence type="ECO:0000256" key="2">
    <source>
        <dbReference type="ARBA" id="ARBA00004651"/>
    </source>
</evidence>
<gene>
    <name evidence="15" type="ORF">Cspa_c46640</name>
</gene>
<comment type="subcellular location">
    <subcellularLocation>
        <location evidence="2">Cell membrane</location>
        <topology evidence="2">Multi-pass membrane protein</topology>
    </subcellularLocation>
</comment>
<evidence type="ECO:0000256" key="4">
    <source>
        <dbReference type="ARBA" id="ARBA00022475"/>
    </source>
</evidence>
<dbReference type="RefSeq" id="WP_015394728.1">
    <property type="nucleotide sequence ID" value="NC_020291.1"/>
</dbReference>
<dbReference type="HOGENOM" id="CLU_020473_6_1_9"/>
<organism evidence="15 16">
    <name type="scientific">Clostridium saccharoperbutylacetonicum N1-4(HMT)</name>
    <dbReference type="NCBI Taxonomy" id="931276"/>
    <lineage>
        <taxon>Bacteria</taxon>
        <taxon>Bacillati</taxon>
        <taxon>Bacillota</taxon>
        <taxon>Clostridia</taxon>
        <taxon>Eubacteriales</taxon>
        <taxon>Clostridiaceae</taxon>
        <taxon>Clostridium</taxon>
    </lineage>
</organism>
<dbReference type="Pfam" id="PF02743">
    <property type="entry name" value="dCache_1"/>
    <property type="match status" value="1"/>
</dbReference>
<dbReference type="PATRIC" id="fig|931276.5.peg.4701"/>
<dbReference type="SMART" id="SM00304">
    <property type="entry name" value="HAMP"/>
    <property type="match status" value="1"/>
</dbReference>
<feature type="transmembrane region" description="Helical" evidence="12">
    <location>
        <begin position="300"/>
        <end position="322"/>
    </location>
</feature>
<dbReference type="eggNOG" id="COG2972">
    <property type="taxonomic scope" value="Bacteria"/>
</dbReference>
<evidence type="ECO:0000313" key="15">
    <source>
        <dbReference type="EMBL" id="AGF58417.1"/>
    </source>
</evidence>
<dbReference type="EC" id="2.7.13.3" evidence="3"/>
<comment type="catalytic activity">
    <reaction evidence="1">
        <text>ATP + protein L-histidine = ADP + protein N-phospho-L-histidine.</text>
        <dbReference type="EC" id="2.7.13.3"/>
    </reaction>
</comment>
<dbReference type="Gene3D" id="3.30.450.20">
    <property type="entry name" value="PAS domain"/>
    <property type="match status" value="1"/>
</dbReference>
<evidence type="ECO:0000256" key="11">
    <source>
        <dbReference type="ARBA" id="ARBA00023136"/>
    </source>
</evidence>
<evidence type="ECO:0000256" key="8">
    <source>
        <dbReference type="ARBA" id="ARBA00022777"/>
    </source>
</evidence>
<keyword evidence="9 12" id="KW-1133">Transmembrane helix</keyword>
<keyword evidence="4" id="KW-1003">Cell membrane</keyword>
<evidence type="ECO:0000259" key="14">
    <source>
        <dbReference type="PROSITE" id="PS50885"/>
    </source>
</evidence>
<dbReference type="GO" id="GO:0005886">
    <property type="term" value="C:plasma membrane"/>
    <property type="evidence" value="ECO:0007669"/>
    <property type="project" value="UniProtKB-SubCell"/>
</dbReference>
<evidence type="ECO:0000256" key="12">
    <source>
        <dbReference type="SAM" id="Phobius"/>
    </source>
</evidence>
<keyword evidence="8" id="KW-0418">Kinase</keyword>
<evidence type="ECO:0000256" key="7">
    <source>
        <dbReference type="ARBA" id="ARBA00022692"/>
    </source>
</evidence>
<dbReference type="InterPro" id="IPR010559">
    <property type="entry name" value="Sig_transdc_His_kin_internal"/>
</dbReference>
<dbReference type="GO" id="GO:0000155">
    <property type="term" value="F:phosphorelay sensor kinase activity"/>
    <property type="evidence" value="ECO:0007669"/>
    <property type="project" value="InterPro"/>
</dbReference>
<feature type="transmembrane region" description="Helical" evidence="12">
    <location>
        <begin position="21"/>
        <end position="46"/>
    </location>
</feature>
<dbReference type="OrthoDB" id="9809348at2"/>
<dbReference type="SMART" id="SM00387">
    <property type="entry name" value="HATPase_c"/>
    <property type="match status" value="1"/>
</dbReference>
<dbReference type="PROSITE" id="PS50885">
    <property type="entry name" value="HAMP"/>
    <property type="match status" value="1"/>
</dbReference>
<dbReference type="PRINTS" id="PR00344">
    <property type="entry name" value="BCTRLSENSOR"/>
</dbReference>
<dbReference type="InterPro" id="IPR003594">
    <property type="entry name" value="HATPase_dom"/>
</dbReference>
<dbReference type="KEGG" id="csr:Cspa_c46640"/>
<dbReference type="EMBL" id="CP004121">
    <property type="protein sequence ID" value="AGF58417.1"/>
    <property type="molecule type" value="Genomic_DNA"/>
</dbReference>
<dbReference type="CDD" id="cd12912">
    <property type="entry name" value="PDC2_MCP_like"/>
    <property type="match status" value="1"/>
</dbReference>
<dbReference type="Gene3D" id="6.10.340.10">
    <property type="match status" value="1"/>
</dbReference>
<keyword evidence="5" id="KW-0597">Phosphoprotein</keyword>
<keyword evidence="6" id="KW-0808">Transferase</keyword>
<feature type="domain" description="HAMP" evidence="14">
    <location>
        <begin position="324"/>
        <end position="376"/>
    </location>
</feature>
<dbReference type="InterPro" id="IPR004358">
    <property type="entry name" value="Sig_transdc_His_kin-like_C"/>
</dbReference>
<dbReference type="PANTHER" id="PTHR34220">
    <property type="entry name" value="SENSOR HISTIDINE KINASE YPDA"/>
    <property type="match status" value="1"/>
</dbReference>